<feature type="domain" description="DUF8175" evidence="2">
    <location>
        <begin position="55"/>
        <end position="197"/>
    </location>
</feature>
<dbReference type="InterPro" id="IPR058488">
    <property type="entry name" value="DUF8175"/>
</dbReference>
<evidence type="ECO:0000256" key="1">
    <source>
        <dbReference type="SAM" id="MobiDB-lite"/>
    </source>
</evidence>
<feature type="region of interest" description="Disordered" evidence="1">
    <location>
        <begin position="1"/>
        <end position="48"/>
    </location>
</feature>
<sequence>MLAVGAQMVFSGDPGRDPAAQPTAPAAGSPAPSGTGQPGGSPGGEPLKLARGARTERDMQLEFPHDRTGAVSAGIEFWSQLGSTLDPERARWIGEKIADPSWENAGDDFAEGPRNTRRDLGLPLSGALPQGASMTLGPVGWQVREESGDEVTVLVLAYVTTSTSQAGVQQRLGVYPAKLHWSGGDWRMRDGGNGDYTSLAVAPGTPQAAAAGWQDFVV</sequence>
<proteinExistence type="predicted"/>
<evidence type="ECO:0000313" key="3">
    <source>
        <dbReference type="EMBL" id="GGJ75211.1"/>
    </source>
</evidence>
<evidence type="ECO:0000259" key="2">
    <source>
        <dbReference type="Pfam" id="PF26526"/>
    </source>
</evidence>
<reference evidence="3" key="1">
    <citation type="journal article" date="2014" name="Int. J. Syst. Evol. Microbiol.">
        <title>Complete genome sequence of Corynebacterium casei LMG S-19264T (=DSM 44701T), isolated from a smear-ripened cheese.</title>
        <authorList>
            <consortium name="US DOE Joint Genome Institute (JGI-PGF)"/>
            <person name="Walter F."/>
            <person name="Albersmeier A."/>
            <person name="Kalinowski J."/>
            <person name="Ruckert C."/>
        </authorList>
    </citation>
    <scope>NUCLEOTIDE SEQUENCE</scope>
    <source>
        <strain evidence="3">JCM 3090</strain>
    </source>
</reference>
<dbReference type="Pfam" id="PF26526">
    <property type="entry name" value="DUF8175"/>
    <property type="match status" value="1"/>
</dbReference>
<comment type="caution">
    <text evidence="3">The sequence shown here is derived from an EMBL/GenBank/DDBJ whole genome shotgun (WGS) entry which is preliminary data.</text>
</comment>
<reference evidence="3" key="2">
    <citation type="submission" date="2020-09" db="EMBL/GenBank/DDBJ databases">
        <authorList>
            <person name="Sun Q."/>
            <person name="Ohkuma M."/>
        </authorList>
    </citation>
    <scope>NUCLEOTIDE SEQUENCE</scope>
    <source>
        <strain evidence="3">JCM 3090</strain>
    </source>
</reference>
<organism evidence="3 4">
    <name type="scientific">Pilimelia anulata</name>
    <dbReference type="NCBI Taxonomy" id="53371"/>
    <lineage>
        <taxon>Bacteria</taxon>
        <taxon>Bacillati</taxon>
        <taxon>Actinomycetota</taxon>
        <taxon>Actinomycetes</taxon>
        <taxon>Micromonosporales</taxon>
        <taxon>Micromonosporaceae</taxon>
        <taxon>Pilimelia</taxon>
    </lineage>
</organism>
<dbReference type="Proteomes" id="UP000649739">
    <property type="component" value="Unassembled WGS sequence"/>
</dbReference>
<accession>A0A8J3AYR6</accession>
<name>A0A8J3AYR6_9ACTN</name>
<keyword evidence="4" id="KW-1185">Reference proteome</keyword>
<evidence type="ECO:0000313" key="4">
    <source>
        <dbReference type="Proteomes" id="UP000649739"/>
    </source>
</evidence>
<dbReference type="EMBL" id="BMQB01000001">
    <property type="protein sequence ID" value="GGJ75211.1"/>
    <property type="molecule type" value="Genomic_DNA"/>
</dbReference>
<feature type="compositionally biased region" description="Low complexity" evidence="1">
    <location>
        <begin position="18"/>
        <end position="35"/>
    </location>
</feature>
<gene>
    <name evidence="3" type="ORF">GCM10010123_01490</name>
</gene>
<protein>
    <recommendedName>
        <fullName evidence="2">DUF8175 domain-containing protein</fullName>
    </recommendedName>
</protein>
<dbReference type="AlphaFoldDB" id="A0A8J3AYR6"/>